<protein>
    <submittedName>
        <fullName evidence="1">Uncharacterized protein</fullName>
    </submittedName>
</protein>
<evidence type="ECO:0000313" key="2">
    <source>
        <dbReference type="Proteomes" id="UP000013989"/>
    </source>
</evidence>
<gene>
    <name evidence="1" type="ORF">IGU_03723</name>
</gene>
<name>A0A9W5QFV6_BACCE</name>
<organism evidence="1 2">
    <name type="scientific">Bacillus cereus ISP2954</name>
    <dbReference type="NCBI Taxonomy" id="1053215"/>
    <lineage>
        <taxon>Bacteria</taxon>
        <taxon>Bacillati</taxon>
        <taxon>Bacillota</taxon>
        <taxon>Bacilli</taxon>
        <taxon>Bacillales</taxon>
        <taxon>Bacillaceae</taxon>
        <taxon>Bacillus</taxon>
        <taxon>Bacillus cereus group</taxon>
    </lineage>
</organism>
<proteinExistence type="predicted"/>
<dbReference type="AlphaFoldDB" id="A0A9W5QFV6"/>
<comment type="caution">
    <text evidence="1">The sequence shown here is derived from an EMBL/GenBank/DDBJ whole genome shotgun (WGS) entry which is preliminary data.</text>
</comment>
<sequence>MDVFHVTTDKVEVQMQFKDAGSGTVEWIMCDWNTGQPLYQSDKWNAYS</sequence>
<reference evidence="1 2" key="1">
    <citation type="submission" date="2012-12" db="EMBL/GenBank/DDBJ databases">
        <title>The Genome Sequence of Bacillus cereus ISP2954.</title>
        <authorList>
            <consortium name="The Broad Institute Genome Sequencing Platform"/>
            <consortium name="The Broad Institute Genome Sequencing Center for Infectious Disease"/>
            <person name="Feldgarden M."/>
            <person name="Van der Auwera G.A."/>
            <person name="Mahillon J."/>
            <person name="Duprez V."/>
            <person name="Timmery S."/>
            <person name="Mattelet C."/>
            <person name="Dierick K."/>
            <person name="Sun M."/>
            <person name="Yu Z."/>
            <person name="Zhu L."/>
            <person name="Hu X."/>
            <person name="Shank E.B."/>
            <person name="Swiecicka I."/>
            <person name="Hansen B.M."/>
            <person name="Andrup L."/>
            <person name="Walker B."/>
            <person name="Young S.K."/>
            <person name="Zeng Q."/>
            <person name="Gargeya S."/>
            <person name="Fitzgerald M."/>
            <person name="Haas B."/>
            <person name="Abouelleil A."/>
            <person name="Alvarado L."/>
            <person name="Arachchi H.M."/>
            <person name="Berlin A.M."/>
            <person name="Chapman S.B."/>
            <person name="Dewar J."/>
            <person name="Goldberg J."/>
            <person name="Griggs A."/>
            <person name="Gujja S."/>
            <person name="Hansen M."/>
            <person name="Howarth C."/>
            <person name="Imamovic A."/>
            <person name="Larimer J."/>
            <person name="McCowan C."/>
            <person name="Murphy C."/>
            <person name="Neiman D."/>
            <person name="Pearson M."/>
            <person name="Priest M."/>
            <person name="Roberts A."/>
            <person name="Saif S."/>
            <person name="Shea T."/>
            <person name="Sisk P."/>
            <person name="Sykes S."/>
            <person name="Wortman J."/>
            <person name="Nusbaum C."/>
            <person name="Birren B."/>
        </authorList>
    </citation>
    <scope>NUCLEOTIDE SEQUENCE [LARGE SCALE GENOMIC DNA]</scope>
    <source>
        <strain evidence="1 2">ISP2954</strain>
    </source>
</reference>
<dbReference type="Proteomes" id="UP000013989">
    <property type="component" value="Unassembled WGS sequence"/>
</dbReference>
<dbReference type="RefSeq" id="WP_002101774.1">
    <property type="nucleotide sequence ID" value="NZ_KB976754.1"/>
</dbReference>
<accession>A0A9W5QFV6</accession>
<dbReference type="EMBL" id="AHEJ01000066">
    <property type="protein sequence ID" value="EOP62542.1"/>
    <property type="molecule type" value="Genomic_DNA"/>
</dbReference>
<evidence type="ECO:0000313" key="1">
    <source>
        <dbReference type="EMBL" id="EOP62542.1"/>
    </source>
</evidence>